<organism evidence="1 2">
    <name type="scientific">Neobacillus paridis</name>
    <dbReference type="NCBI Taxonomy" id="2803862"/>
    <lineage>
        <taxon>Bacteria</taxon>
        <taxon>Bacillati</taxon>
        <taxon>Bacillota</taxon>
        <taxon>Bacilli</taxon>
        <taxon>Bacillales</taxon>
        <taxon>Bacillaceae</taxon>
        <taxon>Neobacillus</taxon>
    </lineage>
</organism>
<dbReference type="EMBL" id="JAESWB010000134">
    <property type="protein sequence ID" value="MBL4952056.1"/>
    <property type="molecule type" value="Genomic_DNA"/>
</dbReference>
<dbReference type="Gene3D" id="1.10.30.50">
    <property type="match status" value="1"/>
</dbReference>
<dbReference type="Proteomes" id="UP000623967">
    <property type="component" value="Unassembled WGS sequence"/>
</dbReference>
<evidence type="ECO:0000313" key="2">
    <source>
        <dbReference type="Proteomes" id="UP000623967"/>
    </source>
</evidence>
<keyword evidence="2" id="KW-1185">Reference proteome</keyword>
<name>A0ABS1TL59_9BACI</name>
<protein>
    <recommendedName>
        <fullName evidence="3">HNH endonuclease</fullName>
    </recommendedName>
</protein>
<proteinExistence type="predicted"/>
<evidence type="ECO:0008006" key="3">
    <source>
        <dbReference type="Google" id="ProtNLM"/>
    </source>
</evidence>
<sequence>MKRPLFTLPYVEKSRVVEHNKRSQEKGLQGDLHVDQWEQILHDFSYRCPFTGSYEISMEHFIPESLGHGGTTIGNVYPITPSLNASKSNANPFLWRETLSKANQSRFDEIVSYLAEQLSLTPDEFREYVFWCFGHPRSNEQIKQDNCRGLTSSLALWQYEKNHMRKVDRVLSHFARQTGLDDPKLFVQFADWCLDHHHPISPDYFSAYIQSLFTPCK</sequence>
<evidence type="ECO:0000313" key="1">
    <source>
        <dbReference type="EMBL" id="MBL4952056.1"/>
    </source>
</evidence>
<gene>
    <name evidence="1" type="ORF">JK635_07510</name>
</gene>
<dbReference type="RefSeq" id="WP_202653336.1">
    <property type="nucleotide sequence ID" value="NZ_JAESWB010000134.1"/>
</dbReference>
<accession>A0ABS1TL59</accession>
<comment type="caution">
    <text evidence="1">The sequence shown here is derived from an EMBL/GenBank/DDBJ whole genome shotgun (WGS) entry which is preliminary data.</text>
</comment>
<reference evidence="1 2" key="1">
    <citation type="submission" date="2021-01" db="EMBL/GenBank/DDBJ databases">
        <title>Genome public.</title>
        <authorList>
            <person name="Liu C."/>
            <person name="Sun Q."/>
        </authorList>
    </citation>
    <scope>NUCLEOTIDE SEQUENCE [LARGE SCALE GENOMIC DNA]</scope>
    <source>
        <strain evidence="1 2">YIM B02564</strain>
    </source>
</reference>